<evidence type="ECO:0000256" key="1">
    <source>
        <dbReference type="SAM" id="Phobius"/>
    </source>
</evidence>
<evidence type="ECO:0000313" key="2">
    <source>
        <dbReference type="EMBL" id="MFC4754046.1"/>
    </source>
</evidence>
<accession>A0ABV9PLS1</accession>
<keyword evidence="1" id="KW-0812">Transmembrane</keyword>
<feature type="transmembrane region" description="Helical" evidence="1">
    <location>
        <begin position="101"/>
        <end position="124"/>
    </location>
</feature>
<keyword evidence="3" id="KW-1185">Reference proteome</keyword>
<sequence length="185" mass="19054">MTAYTHPAPHRAALPTRAPARTRIVPHVTNRIGALAAAVGLALALLSLYLPWLSTSGGSQITALGITEIIDVRSVAPVLFLGLVVLLFLVAVTAATRLGAFAMAGALVGGIILLAHLAFMWTLVSSTGAGEPLLSGLPSGAAMSYGPFVAALGFLLVTGGSAWAARSAEYVFPDVESARPHHHDR</sequence>
<feature type="transmembrane region" description="Helical" evidence="1">
    <location>
        <begin position="32"/>
        <end position="54"/>
    </location>
</feature>
<reference evidence="3" key="1">
    <citation type="journal article" date="2019" name="Int. J. Syst. Evol. Microbiol.">
        <title>The Global Catalogue of Microorganisms (GCM) 10K type strain sequencing project: providing services to taxonomists for standard genome sequencing and annotation.</title>
        <authorList>
            <consortium name="The Broad Institute Genomics Platform"/>
            <consortium name="The Broad Institute Genome Sequencing Center for Infectious Disease"/>
            <person name="Wu L."/>
            <person name="Ma J."/>
        </authorList>
    </citation>
    <scope>NUCLEOTIDE SEQUENCE [LARGE SCALE GENOMIC DNA]</scope>
    <source>
        <strain evidence="3">JCM 11882</strain>
    </source>
</reference>
<organism evidence="2 3">
    <name type="scientific">Dietzia aurantiaca</name>
    <dbReference type="NCBI Taxonomy" id="983873"/>
    <lineage>
        <taxon>Bacteria</taxon>
        <taxon>Bacillati</taxon>
        <taxon>Actinomycetota</taxon>
        <taxon>Actinomycetes</taxon>
        <taxon>Mycobacteriales</taxon>
        <taxon>Dietziaceae</taxon>
        <taxon>Dietzia</taxon>
    </lineage>
</organism>
<dbReference type="Proteomes" id="UP001595836">
    <property type="component" value="Unassembled WGS sequence"/>
</dbReference>
<feature type="transmembrane region" description="Helical" evidence="1">
    <location>
        <begin position="74"/>
        <end position="94"/>
    </location>
</feature>
<name>A0ABV9PLS1_9ACTN</name>
<protein>
    <submittedName>
        <fullName evidence="2">Uncharacterized protein</fullName>
    </submittedName>
</protein>
<proteinExistence type="predicted"/>
<keyword evidence="1" id="KW-0472">Membrane</keyword>
<comment type="caution">
    <text evidence="2">The sequence shown here is derived from an EMBL/GenBank/DDBJ whole genome shotgun (WGS) entry which is preliminary data.</text>
</comment>
<dbReference type="EMBL" id="JBHSHP010000009">
    <property type="protein sequence ID" value="MFC4754046.1"/>
    <property type="molecule type" value="Genomic_DNA"/>
</dbReference>
<evidence type="ECO:0000313" key="3">
    <source>
        <dbReference type="Proteomes" id="UP001595836"/>
    </source>
</evidence>
<gene>
    <name evidence="2" type="ORF">ACFO7U_04520</name>
</gene>
<feature type="transmembrane region" description="Helical" evidence="1">
    <location>
        <begin position="144"/>
        <end position="165"/>
    </location>
</feature>
<dbReference type="RefSeq" id="WP_344988819.1">
    <property type="nucleotide sequence ID" value="NZ_BAABCD010000006.1"/>
</dbReference>
<keyword evidence="1" id="KW-1133">Transmembrane helix</keyword>